<gene>
    <name evidence="1" type="ORF">RR48_10630</name>
</gene>
<reference evidence="1 2" key="1">
    <citation type="journal article" date="2015" name="Nat. Commun.">
        <title>Outbred genome sequencing and CRISPR/Cas9 gene editing in butterflies.</title>
        <authorList>
            <person name="Li X."/>
            <person name="Fan D."/>
            <person name="Zhang W."/>
            <person name="Liu G."/>
            <person name="Zhang L."/>
            <person name="Zhao L."/>
            <person name="Fang X."/>
            <person name="Chen L."/>
            <person name="Dong Y."/>
            <person name="Chen Y."/>
            <person name="Ding Y."/>
            <person name="Zhao R."/>
            <person name="Feng M."/>
            <person name="Zhu Y."/>
            <person name="Feng Y."/>
            <person name="Jiang X."/>
            <person name="Zhu D."/>
            <person name="Xiang H."/>
            <person name="Feng X."/>
            <person name="Li S."/>
            <person name="Wang J."/>
            <person name="Zhang G."/>
            <person name="Kronforst M.R."/>
            <person name="Wang W."/>
        </authorList>
    </citation>
    <scope>NUCLEOTIDE SEQUENCE [LARGE SCALE GENOMIC DNA]</scope>
    <source>
        <strain evidence="1">Ya'a_city_454_Pm</strain>
        <tissue evidence="1">Whole body</tissue>
    </source>
</reference>
<evidence type="ECO:0000313" key="2">
    <source>
        <dbReference type="Proteomes" id="UP000053240"/>
    </source>
</evidence>
<evidence type="ECO:0000313" key="1">
    <source>
        <dbReference type="EMBL" id="KPJ18686.1"/>
    </source>
</evidence>
<organism evidence="1 2">
    <name type="scientific">Papilio machaon</name>
    <name type="common">Old World swallowtail butterfly</name>
    <dbReference type="NCBI Taxonomy" id="76193"/>
    <lineage>
        <taxon>Eukaryota</taxon>
        <taxon>Metazoa</taxon>
        <taxon>Ecdysozoa</taxon>
        <taxon>Arthropoda</taxon>
        <taxon>Hexapoda</taxon>
        <taxon>Insecta</taxon>
        <taxon>Pterygota</taxon>
        <taxon>Neoptera</taxon>
        <taxon>Endopterygota</taxon>
        <taxon>Lepidoptera</taxon>
        <taxon>Glossata</taxon>
        <taxon>Ditrysia</taxon>
        <taxon>Papilionoidea</taxon>
        <taxon>Papilionidae</taxon>
        <taxon>Papilioninae</taxon>
        <taxon>Papilio</taxon>
    </lineage>
</organism>
<proteinExistence type="predicted"/>
<dbReference type="InParanoid" id="A0A194RRL2"/>
<sequence length="105" mass="11594">MKELYAVDSTFADLRVELKRVGLLTFPDLTADATKRRNRGQRCAFVWGPLGAVGAQPGSGRPALPFTVSPCVVCVRRTCERRLSVSPLVSPRITARPHMRCEPNN</sequence>
<dbReference type="AlphaFoldDB" id="A0A194RRL2"/>
<dbReference type="EMBL" id="KQ459989">
    <property type="protein sequence ID" value="KPJ18686.1"/>
    <property type="molecule type" value="Genomic_DNA"/>
</dbReference>
<keyword evidence="2" id="KW-1185">Reference proteome</keyword>
<protein>
    <submittedName>
        <fullName evidence="1">Uncharacterized protein</fullName>
    </submittedName>
</protein>
<name>A0A194RRL2_PAPMA</name>
<accession>A0A194RRL2</accession>
<dbReference type="Proteomes" id="UP000053240">
    <property type="component" value="Unassembled WGS sequence"/>
</dbReference>